<organism evidence="3 4">
    <name type="scientific">Paractinoplanes pyxinae</name>
    <dbReference type="NCBI Taxonomy" id="2997416"/>
    <lineage>
        <taxon>Bacteria</taxon>
        <taxon>Bacillati</taxon>
        <taxon>Actinomycetota</taxon>
        <taxon>Actinomycetes</taxon>
        <taxon>Micromonosporales</taxon>
        <taxon>Micromonosporaceae</taxon>
        <taxon>Paractinoplanes</taxon>
    </lineage>
</organism>
<dbReference type="RefSeq" id="WP_267565844.1">
    <property type="nucleotide sequence ID" value="NZ_JAPNTZ010000009.1"/>
</dbReference>
<feature type="region of interest" description="Disordered" evidence="1">
    <location>
        <begin position="104"/>
        <end position="127"/>
    </location>
</feature>
<accession>A0ABT4B4P0</accession>
<dbReference type="InterPro" id="IPR047650">
    <property type="entry name" value="Transpos_IS110"/>
</dbReference>
<proteinExistence type="predicted"/>
<comment type="caution">
    <text evidence="3">The sequence shown here is derived from an EMBL/GenBank/DDBJ whole genome shotgun (WGS) entry which is preliminary data.</text>
</comment>
<feature type="compositionally biased region" description="Basic residues" evidence="1">
    <location>
        <begin position="116"/>
        <end position="127"/>
    </location>
</feature>
<evidence type="ECO:0000313" key="3">
    <source>
        <dbReference type="EMBL" id="MCY1141461.1"/>
    </source>
</evidence>
<name>A0ABT4B4P0_9ACTN</name>
<evidence type="ECO:0000313" key="4">
    <source>
        <dbReference type="Proteomes" id="UP001151002"/>
    </source>
</evidence>
<protein>
    <submittedName>
        <fullName evidence="3">IS110 family transposase</fullName>
    </submittedName>
</protein>
<feature type="domain" description="Transposase IS116/IS110/IS902 C-terminal" evidence="2">
    <location>
        <begin position="29"/>
        <end position="111"/>
    </location>
</feature>
<sequence length="127" mass="14115">MIVDLRHMDQRLTANQAQIRQVLAETHSTITDMHGVGHLIAAKILGHVGDASRFPTADHFASYAGTSPLEASSGEHRRHRLNPTGNRQLNTALHTIALVQARDPGPGRVYYQRNSPKAKPRLRRDAR</sequence>
<reference evidence="3" key="1">
    <citation type="submission" date="2022-11" db="EMBL/GenBank/DDBJ databases">
        <authorList>
            <person name="Somphong A."/>
            <person name="Phongsopitanun W."/>
        </authorList>
    </citation>
    <scope>NUCLEOTIDE SEQUENCE</scope>
    <source>
        <strain evidence="3">Pm04-4</strain>
    </source>
</reference>
<evidence type="ECO:0000259" key="2">
    <source>
        <dbReference type="Pfam" id="PF02371"/>
    </source>
</evidence>
<dbReference type="PANTHER" id="PTHR33055:SF3">
    <property type="entry name" value="PUTATIVE TRANSPOSASE FOR IS117-RELATED"/>
    <property type="match status" value="1"/>
</dbReference>
<dbReference type="PANTHER" id="PTHR33055">
    <property type="entry name" value="TRANSPOSASE FOR INSERTION SEQUENCE ELEMENT IS1111A"/>
    <property type="match status" value="1"/>
</dbReference>
<keyword evidence="4" id="KW-1185">Reference proteome</keyword>
<gene>
    <name evidence="3" type="ORF">OWR29_25985</name>
</gene>
<dbReference type="Pfam" id="PF02371">
    <property type="entry name" value="Transposase_20"/>
    <property type="match status" value="1"/>
</dbReference>
<dbReference type="InterPro" id="IPR003346">
    <property type="entry name" value="Transposase_20"/>
</dbReference>
<dbReference type="Proteomes" id="UP001151002">
    <property type="component" value="Unassembled WGS sequence"/>
</dbReference>
<feature type="region of interest" description="Disordered" evidence="1">
    <location>
        <begin position="65"/>
        <end position="87"/>
    </location>
</feature>
<evidence type="ECO:0000256" key="1">
    <source>
        <dbReference type="SAM" id="MobiDB-lite"/>
    </source>
</evidence>
<dbReference type="EMBL" id="JAPNTZ010000009">
    <property type="protein sequence ID" value="MCY1141461.1"/>
    <property type="molecule type" value="Genomic_DNA"/>
</dbReference>